<gene>
    <name evidence="1" type="ORF">GTA08_BOTSDO08471</name>
</gene>
<protein>
    <submittedName>
        <fullName evidence="1">Uncharacterized protein</fullName>
    </submittedName>
</protein>
<comment type="caution">
    <text evidence="1">The sequence shown here is derived from an EMBL/GenBank/DDBJ whole genome shotgun (WGS) entry which is preliminary data.</text>
</comment>
<dbReference type="AlphaFoldDB" id="A0A8H4IMR3"/>
<dbReference type="OrthoDB" id="10687372at2759"/>
<sequence length="474" mass="53716">MDKLPIELVPKIFDQLVCWKHQPEEMYEPEMDAESVSALLALRLVGKSFAAESYGHLALVIKKKPFRLDRAHLGQLDAVSQRTELVRHIDSLTFSASAPTKDSLGVFRRATRGDPLGDTLDAYAAEQLFSTNLHDDENFRSSIGGAQHHLNFIVHRLTSLVAVHIQQAKTLRRAIREAADSQQMQVSVPESVMNVSFPGATAAQRMAARRIVRNTLLNEFHHPHNFQEVKLENDAAKLLCAVLRASYRTISFLFLPNFDCRNRMLNSPVKNGICGLTIPAVTTLKLGIHDSHDIGPRGDFPFKVPDLLHTLPHLSSLRLTTGSWATTNTQHILLKSLVTLRQRPLPSLRSFTIAVEVPETPEGQAGDFTLVKFLKAHRNTLRHFGWDPWWHHTMIGRRLSGSLDTIYLQDPYYPPDPEYPSQHDCFEWSHMQAKDWNKMTKKVFIRRYSPQEEAKTWGHGAAVEDCPPRFPLAL</sequence>
<dbReference type="Proteomes" id="UP000572817">
    <property type="component" value="Unassembled WGS sequence"/>
</dbReference>
<reference evidence="1" key="1">
    <citation type="submission" date="2020-04" db="EMBL/GenBank/DDBJ databases">
        <title>Genome Assembly and Annotation of Botryosphaeria dothidea sdau 11-99, a Latent Pathogen of Apple Fruit Ring Rot in China.</title>
        <authorList>
            <person name="Yu C."/>
            <person name="Diao Y."/>
            <person name="Lu Q."/>
            <person name="Zhao J."/>
            <person name="Cui S."/>
            <person name="Peng C."/>
            <person name="He B."/>
            <person name="Liu H."/>
        </authorList>
    </citation>
    <scope>NUCLEOTIDE SEQUENCE [LARGE SCALE GENOMIC DNA]</scope>
    <source>
        <strain evidence="1">Sdau11-99</strain>
    </source>
</reference>
<dbReference type="EMBL" id="WWBZ02000051">
    <property type="protein sequence ID" value="KAF4303674.1"/>
    <property type="molecule type" value="Genomic_DNA"/>
</dbReference>
<keyword evidence="2" id="KW-1185">Reference proteome</keyword>
<evidence type="ECO:0000313" key="2">
    <source>
        <dbReference type="Proteomes" id="UP000572817"/>
    </source>
</evidence>
<organism evidence="1 2">
    <name type="scientific">Botryosphaeria dothidea</name>
    <dbReference type="NCBI Taxonomy" id="55169"/>
    <lineage>
        <taxon>Eukaryota</taxon>
        <taxon>Fungi</taxon>
        <taxon>Dikarya</taxon>
        <taxon>Ascomycota</taxon>
        <taxon>Pezizomycotina</taxon>
        <taxon>Dothideomycetes</taxon>
        <taxon>Dothideomycetes incertae sedis</taxon>
        <taxon>Botryosphaeriales</taxon>
        <taxon>Botryosphaeriaceae</taxon>
        <taxon>Botryosphaeria</taxon>
    </lineage>
</organism>
<proteinExistence type="predicted"/>
<name>A0A8H4IMR3_9PEZI</name>
<evidence type="ECO:0000313" key="1">
    <source>
        <dbReference type="EMBL" id="KAF4303674.1"/>
    </source>
</evidence>
<accession>A0A8H4IMR3</accession>